<sequence length="51" mass="5753">MNLLIAWRQERDYRNFFSAGFVSGIGHRFSQIAIFALVFELTGAAVTTELS</sequence>
<gene>
    <name evidence="1" type="ORF">JCM9157_742</name>
</gene>
<accession>W4QNM7</accession>
<dbReference type="STRING" id="1236973.JCM9157_742"/>
<keyword evidence="2" id="KW-1185">Reference proteome</keyword>
<protein>
    <submittedName>
        <fullName evidence="1">Uncharacterized protein</fullName>
    </submittedName>
</protein>
<dbReference type="RefSeq" id="WP_235714782.1">
    <property type="nucleotide sequence ID" value="NZ_BAUV01000003.1"/>
</dbReference>
<evidence type="ECO:0000313" key="2">
    <source>
        <dbReference type="Proteomes" id="UP000018896"/>
    </source>
</evidence>
<name>W4QNM7_HALA3</name>
<dbReference type="Proteomes" id="UP000018896">
    <property type="component" value="Unassembled WGS sequence"/>
</dbReference>
<dbReference type="AlphaFoldDB" id="W4QNM7"/>
<organism evidence="1 2">
    <name type="scientific">Halalkalibacter akibai (strain ATCC 43226 / DSM 21942 / CIP 109018 / JCM 9157 / 1139)</name>
    <name type="common">Bacillus akibai</name>
    <dbReference type="NCBI Taxonomy" id="1236973"/>
    <lineage>
        <taxon>Bacteria</taxon>
        <taxon>Bacillati</taxon>
        <taxon>Bacillota</taxon>
        <taxon>Bacilli</taxon>
        <taxon>Bacillales</taxon>
        <taxon>Bacillaceae</taxon>
        <taxon>Halalkalibacter</taxon>
    </lineage>
</organism>
<evidence type="ECO:0000313" key="1">
    <source>
        <dbReference type="EMBL" id="GAE33720.1"/>
    </source>
</evidence>
<proteinExistence type="predicted"/>
<comment type="caution">
    <text evidence="1">The sequence shown here is derived from an EMBL/GenBank/DDBJ whole genome shotgun (WGS) entry which is preliminary data.</text>
</comment>
<reference evidence="1 2" key="1">
    <citation type="journal article" date="2014" name="Genome Announc.">
        <title>Draft Genome Sequences of Three Alkaliphilic Bacillus Strains, Bacillus wakoensis JCM 9140T, Bacillus akibai JCM 9157T, and Bacillus hemicellulosilyticus JCM 9152T.</title>
        <authorList>
            <person name="Yuki M."/>
            <person name="Oshima K."/>
            <person name="Suda W."/>
            <person name="Oshida Y."/>
            <person name="Kitamura K."/>
            <person name="Iida T."/>
            <person name="Hattori M."/>
            <person name="Ohkuma M."/>
        </authorList>
    </citation>
    <scope>NUCLEOTIDE SEQUENCE [LARGE SCALE GENOMIC DNA]</scope>
    <source>
        <strain evidence="1 2">JCM 9157</strain>
    </source>
</reference>
<dbReference type="EMBL" id="BAUV01000003">
    <property type="protein sequence ID" value="GAE33720.1"/>
    <property type="molecule type" value="Genomic_DNA"/>
</dbReference>